<gene>
    <name evidence="3" type="ORF">UFOPK2958_00709</name>
</gene>
<dbReference type="Gene3D" id="3.90.190.20">
    <property type="entry name" value="Mur ligase, C-terminal domain"/>
    <property type="match status" value="1"/>
</dbReference>
<dbReference type="PANTHER" id="PTHR43445:SF3">
    <property type="entry name" value="UDP-N-ACETYLMURAMATE--L-ALANINE LIGASE"/>
    <property type="match status" value="1"/>
</dbReference>
<dbReference type="GO" id="GO:0005524">
    <property type="term" value="F:ATP binding"/>
    <property type="evidence" value="ECO:0007669"/>
    <property type="project" value="InterPro"/>
</dbReference>
<dbReference type="EMBL" id="CAFAAB010000067">
    <property type="protein sequence ID" value="CAB4783748.1"/>
    <property type="molecule type" value="Genomic_DNA"/>
</dbReference>
<feature type="domain" description="Mur ligase central" evidence="2">
    <location>
        <begin position="42"/>
        <end position="213"/>
    </location>
</feature>
<reference evidence="3" key="1">
    <citation type="submission" date="2020-05" db="EMBL/GenBank/DDBJ databases">
        <authorList>
            <person name="Chiriac C."/>
            <person name="Salcher M."/>
            <person name="Ghai R."/>
            <person name="Kavagutti S V."/>
        </authorList>
    </citation>
    <scope>NUCLEOTIDE SEQUENCE</scope>
</reference>
<dbReference type="InterPro" id="IPR050061">
    <property type="entry name" value="MurCDEF_pg_biosynth"/>
</dbReference>
<proteinExistence type="predicted"/>
<protein>
    <submittedName>
        <fullName evidence="3">Unannotated protein</fullName>
    </submittedName>
</protein>
<dbReference type="InterPro" id="IPR004101">
    <property type="entry name" value="Mur_ligase_C"/>
</dbReference>
<feature type="domain" description="Mur ligase C-terminal" evidence="1">
    <location>
        <begin position="236"/>
        <end position="368"/>
    </location>
</feature>
<dbReference type="SUPFAM" id="SSF53244">
    <property type="entry name" value="MurD-like peptide ligases, peptide-binding domain"/>
    <property type="match status" value="1"/>
</dbReference>
<dbReference type="PANTHER" id="PTHR43445">
    <property type="entry name" value="UDP-N-ACETYLMURAMATE--L-ALANINE LIGASE-RELATED"/>
    <property type="match status" value="1"/>
</dbReference>
<evidence type="ECO:0000259" key="2">
    <source>
        <dbReference type="Pfam" id="PF08245"/>
    </source>
</evidence>
<dbReference type="AlphaFoldDB" id="A0A6J6WL45"/>
<dbReference type="InterPro" id="IPR013221">
    <property type="entry name" value="Mur_ligase_cen"/>
</dbReference>
<evidence type="ECO:0000259" key="1">
    <source>
        <dbReference type="Pfam" id="PF02875"/>
    </source>
</evidence>
<dbReference type="InterPro" id="IPR036615">
    <property type="entry name" value="Mur_ligase_C_dom_sf"/>
</dbReference>
<dbReference type="Gene3D" id="3.40.1190.10">
    <property type="entry name" value="Mur-like, catalytic domain"/>
    <property type="match status" value="1"/>
</dbReference>
<dbReference type="GO" id="GO:0016881">
    <property type="term" value="F:acid-amino acid ligase activity"/>
    <property type="evidence" value="ECO:0007669"/>
    <property type="project" value="InterPro"/>
</dbReference>
<sequence length="384" mass="40892">MSPAVSPDDAEITAARAAAIPVLSRAEFLARLTHDHEVVAFAGTHGKTTATSMYLMVAHAAKQKPSWLLGAPVIGLGDNGGYGSHQLVLELDESYGTFADVAPSSLGLLNVEADHLDHYGNLAGVQRAFRELVSRTKRHVVVWYGSTAHDLVKTVNSIVTVGDDPRAMWHIGSVNLELSGSSYALVSDDVKLSINLTVPGFHNVVNSAIVAVTALVNGVPSGAVIEGLSRFSGAPRRYEMHGTIAGGDALVIEDYAHLPSEIRTAITTARGNQGRRVLAVFQPHRVTRTTNLAEEFGTAFEDLDELIVTDIFTSGEPNPDGVTGQVIVDSVLAHSSTPVRYIADRSEAAAYIRTRQSDADVVLVLGAGDIGELATWLTEESDEH</sequence>
<dbReference type="Pfam" id="PF08245">
    <property type="entry name" value="Mur_ligase_M"/>
    <property type="match status" value="1"/>
</dbReference>
<name>A0A6J6WL45_9ZZZZ</name>
<dbReference type="Pfam" id="PF02875">
    <property type="entry name" value="Mur_ligase_C"/>
    <property type="match status" value="1"/>
</dbReference>
<dbReference type="SUPFAM" id="SSF53623">
    <property type="entry name" value="MurD-like peptide ligases, catalytic domain"/>
    <property type="match status" value="1"/>
</dbReference>
<organism evidence="3">
    <name type="scientific">freshwater metagenome</name>
    <dbReference type="NCBI Taxonomy" id="449393"/>
    <lineage>
        <taxon>unclassified sequences</taxon>
        <taxon>metagenomes</taxon>
        <taxon>ecological metagenomes</taxon>
    </lineage>
</organism>
<evidence type="ECO:0000313" key="3">
    <source>
        <dbReference type="EMBL" id="CAB4783748.1"/>
    </source>
</evidence>
<dbReference type="InterPro" id="IPR036565">
    <property type="entry name" value="Mur-like_cat_sf"/>
</dbReference>
<accession>A0A6J6WL45</accession>